<evidence type="ECO:0000313" key="2">
    <source>
        <dbReference type="EMBL" id="MCM2531808.1"/>
    </source>
</evidence>
<dbReference type="EMBL" id="JAMQCR010000001">
    <property type="protein sequence ID" value="MCM2531808.1"/>
    <property type="molecule type" value="Genomic_DNA"/>
</dbReference>
<accession>A0ABT0W652</accession>
<protein>
    <submittedName>
        <fullName evidence="2">Metallophosphoesterase</fullName>
    </submittedName>
</protein>
<evidence type="ECO:0000259" key="1">
    <source>
        <dbReference type="Pfam" id="PF00149"/>
    </source>
</evidence>
<dbReference type="InterPro" id="IPR029052">
    <property type="entry name" value="Metallo-depent_PP-like"/>
</dbReference>
<dbReference type="PANTHER" id="PTHR31302">
    <property type="entry name" value="TRANSMEMBRANE PROTEIN WITH METALLOPHOSPHOESTERASE DOMAIN-RELATED"/>
    <property type="match status" value="1"/>
</dbReference>
<dbReference type="SUPFAM" id="SSF56300">
    <property type="entry name" value="Metallo-dependent phosphatases"/>
    <property type="match status" value="1"/>
</dbReference>
<dbReference type="Gene3D" id="3.60.21.10">
    <property type="match status" value="1"/>
</dbReference>
<comment type="caution">
    <text evidence="2">The sequence shown here is derived from an EMBL/GenBank/DDBJ whole genome shotgun (WGS) entry which is preliminary data.</text>
</comment>
<feature type="domain" description="Calcineurin-like phosphoesterase" evidence="1">
    <location>
        <begin position="47"/>
        <end position="202"/>
    </location>
</feature>
<evidence type="ECO:0000313" key="3">
    <source>
        <dbReference type="Proteomes" id="UP001523262"/>
    </source>
</evidence>
<sequence length="261" mass="29629">MVIYILMVLLIGACLLLYMLREAFLNKVVEHEMLFQEFPYSFEKVSIFFISDIHRRSISDKVIRTIKGKADIIIIGGDLTEKGVPFERVKNNLKKLTQVGPVYFVWGNNDYEVDYHELDAILLDNGVKVLDNTSVTFESKHGEKLCLLGVDDLNQNRDRLDLAILDAEKNSFKILVSHYPRITEKIQPEHDICLVLSGHTHGGQIHIFGYSPFERGKIKKLKNTTLLISNGYGTTTIPLRLGAPAECHLITIKHGQSKHLS</sequence>
<organism evidence="2 3">
    <name type="scientific">Neobacillus pocheonensis</name>
    <dbReference type="NCBI Taxonomy" id="363869"/>
    <lineage>
        <taxon>Bacteria</taxon>
        <taxon>Bacillati</taxon>
        <taxon>Bacillota</taxon>
        <taxon>Bacilli</taxon>
        <taxon>Bacillales</taxon>
        <taxon>Bacillaceae</taxon>
        <taxon>Neobacillus</taxon>
    </lineage>
</organism>
<dbReference type="InterPro" id="IPR051158">
    <property type="entry name" value="Metallophosphoesterase_sf"/>
</dbReference>
<dbReference type="PANTHER" id="PTHR31302:SF32">
    <property type="entry name" value="PHOSPHOESTERASE"/>
    <property type="match status" value="1"/>
</dbReference>
<reference evidence="2 3" key="1">
    <citation type="submission" date="2022-06" db="EMBL/GenBank/DDBJ databases">
        <authorList>
            <person name="Jeon C.O."/>
        </authorList>
    </citation>
    <scope>NUCLEOTIDE SEQUENCE [LARGE SCALE GENOMIC DNA]</scope>
    <source>
        <strain evidence="2 3">KCTC 13943</strain>
    </source>
</reference>
<proteinExistence type="predicted"/>
<dbReference type="InterPro" id="IPR004843">
    <property type="entry name" value="Calcineurin-like_PHP"/>
</dbReference>
<name>A0ABT0W652_9BACI</name>
<gene>
    <name evidence="2" type="ORF">NDK43_04625</name>
</gene>
<keyword evidence="3" id="KW-1185">Reference proteome</keyword>
<dbReference type="Pfam" id="PF00149">
    <property type="entry name" value="Metallophos"/>
    <property type="match status" value="1"/>
</dbReference>
<dbReference type="Proteomes" id="UP001523262">
    <property type="component" value="Unassembled WGS sequence"/>
</dbReference>